<proteinExistence type="predicted"/>
<dbReference type="InterPro" id="IPR006461">
    <property type="entry name" value="PLAC_motif_containing"/>
</dbReference>
<keyword evidence="3" id="KW-1185">Reference proteome</keyword>
<dbReference type="NCBIfam" id="TIGR01571">
    <property type="entry name" value="A_thal_Cys_rich"/>
    <property type="match status" value="1"/>
</dbReference>
<dbReference type="OrthoDB" id="1045822at2759"/>
<feature type="region of interest" description="Disordered" evidence="1">
    <location>
        <begin position="1"/>
        <end position="24"/>
    </location>
</feature>
<dbReference type="PANTHER" id="PTHR15907">
    <property type="entry name" value="DUF614 FAMILY PROTEIN-RELATED"/>
    <property type="match status" value="1"/>
</dbReference>
<sequence length="184" mass="19829">MCPNNTGNSRVSTPPTAPPAAAVTPPPYAPQPMPNFAPSVPIVSKPKQWSSGLCSCFEDFSSCITTCLCPCITFGQNAEIIDRGTTSCVGAGLVYYLLAHVGCCCLYSCTYRKKLRGLFGLKEEPCADFFLHCCCHCCAICQEYRELQNLGFDPSVGWLANINRLSRDGAMMAPSTMATTGMAR</sequence>
<feature type="compositionally biased region" description="Polar residues" evidence="1">
    <location>
        <begin position="1"/>
        <end position="12"/>
    </location>
</feature>
<evidence type="ECO:0000313" key="3">
    <source>
        <dbReference type="Proteomes" id="UP000187203"/>
    </source>
</evidence>
<dbReference type="STRING" id="93759.A0A1R3JIF6"/>
<comment type="caution">
    <text evidence="2">The sequence shown here is derived from an EMBL/GenBank/DDBJ whole genome shotgun (WGS) entry which is preliminary data.</text>
</comment>
<evidence type="ECO:0000313" key="2">
    <source>
        <dbReference type="EMBL" id="OMO94604.1"/>
    </source>
</evidence>
<dbReference type="AlphaFoldDB" id="A0A1R3JIF6"/>
<dbReference type="Proteomes" id="UP000187203">
    <property type="component" value="Unassembled WGS sequence"/>
</dbReference>
<organism evidence="2 3">
    <name type="scientific">Corchorus olitorius</name>
    <dbReference type="NCBI Taxonomy" id="93759"/>
    <lineage>
        <taxon>Eukaryota</taxon>
        <taxon>Viridiplantae</taxon>
        <taxon>Streptophyta</taxon>
        <taxon>Embryophyta</taxon>
        <taxon>Tracheophyta</taxon>
        <taxon>Spermatophyta</taxon>
        <taxon>Magnoliopsida</taxon>
        <taxon>eudicotyledons</taxon>
        <taxon>Gunneridae</taxon>
        <taxon>Pentapetalae</taxon>
        <taxon>rosids</taxon>
        <taxon>malvids</taxon>
        <taxon>Malvales</taxon>
        <taxon>Malvaceae</taxon>
        <taxon>Grewioideae</taxon>
        <taxon>Apeibeae</taxon>
        <taxon>Corchorus</taxon>
    </lineage>
</organism>
<protein>
    <recommendedName>
        <fullName evidence="4">PLAC8 motif-containing protein</fullName>
    </recommendedName>
</protein>
<reference evidence="3" key="1">
    <citation type="submission" date="2013-09" db="EMBL/GenBank/DDBJ databases">
        <title>Corchorus olitorius genome sequencing.</title>
        <authorList>
            <person name="Alam M."/>
            <person name="Haque M.S."/>
            <person name="Islam M.S."/>
            <person name="Emdad E.M."/>
            <person name="Islam M.M."/>
            <person name="Ahmed B."/>
            <person name="Halim A."/>
            <person name="Hossen Q.M.M."/>
            <person name="Hossain M.Z."/>
            <person name="Ahmed R."/>
            <person name="Khan M.M."/>
            <person name="Islam R."/>
            <person name="Rashid M.M."/>
            <person name="Khan S.A."/>
            <person name="Rahman M.S."/>
            <person name="Alam M."/>
            <person name="Yahiya A.S."/>
            <person name="Khan M.S."/>
            <person name="Azam M.S."/>
            <person name="Haque T."/>
            <person name="Lashkar M.Z.H."/>
            <person name="Akhand A.I."/>
            <person name="Morshed G."/>
            <person name="Roy S."/>
            <person name="Uddin K.S."/>
            <person name="Rabeya T."/>
            <person name="Hossain A.S."/>
            <person name="Chowdhury A."/>
            <person name="Snigdha A.R."/>
            <person name="Mortoza M.S."/>
            <person name="Matin S.A."/>
            <person name="Hoque S.M.E."/>
            <person name="Islam M.K."/>
            <person name="Roy D.K."/>
            <person name="Haider R."/>
            <person name="Moosa M.M."/>
            <person name="Elias S.M."/>
            <person name="Hasan A.M."/>
            <person name="Jahan S."/>
            <person name="Shafiuddin M."/>
            <person name="Mahmood N."/>
            <person name="Shommy N.S."/>
        </authorList>
    </citation>
    <scope>NUCLEOTIDE SEQUENCE [LARGE SCALE GENOMIC DNA]</scope>
    <source>
        <strain evidence="3">cv. O-4</strain>
    </source>
</reference>
<dbReference type="EMBL" id="AWUE01015993">
    <property type="protein sequence ID" value="OMO94604.1"/>
    <property type="molecule type" value="Genomic_DNA"/>
</dbReference>
<name>A0A1R3JIF6_9ROSI</name>
<dbReference type="Pfam" id="PF04749">
    <property type="entry name" value="PLAC8"/>
    <property type="match status" value="1"/>
</dbReference>
<evidence type="ECO:0008006" key="4">
    <source>
        <dbReference type="Google" id="ProtNLM"/>
    </source>
</evidence>
<accession>A0A1R3JIF6</accession>
<gene>
    <name evidence="2" type="ORF">COLO4_16261</name>
</gene>
<evidence type="ECO:0000256" key="1">
    <source>
        <dbReference type="SAM" id="MobiDB-lite"/>
    </source>
</evidence>